<evidence type="ECO:0000259" key="1">
    <source>
        <dbReference type="PROSITE" id="PS50181"/>
    </source>
</evidence>
<dbReference type="AlphaFoldDB" id="A0A1Q3FX30"/>
<dbReference type="Gene3D" id="3.80.10.10">
    <property type="entry name" value="Ribonuclease Inhibitor"/>
    <property type="match status" value="1"/>
</dbReference>
<dbReference type="EMBL" id="GFDL01003033">
    <property type="protein sequence ID" value="JAV32012.1"/>
    <property type="molecule type" value="Transcribed_RNA"/>
</dbReference>
<dbReference type="InterPro" id="IPR036047">
    <property type="entry name" value="F-box-like_dom_sf"/>
</dbReference>
<sequence length="491" mass="56991">MDEPVQIGDLPEELLPHIFGSLPLQDLKNVSLVCRLWSQVAFSGRFMNRILLKLDFRDGAPDLHRQYLLESSRAYRHIGFYYRSDQLDLGMLLEVLEKFKQSIVSLKICPNYFIMLAELRQILVQVPNLESLYIVSRICPELGNREPIPPFPVMSKLKHLYLENDGGLQLNEIDFRVMTPHITSLDMDCDSERALEVYTHFSEQLRELAVFFKRDDFFLPFCELRFPKLEVLDFYSDDQQFDIPEAVRIVCAFFRRMPKLRRITLRCNVNEEVLAVITENCPDLGTLYLKGDNLGAKSFRHLGQLKKLTSLKIEGWIRCNILQECKPIPSLDSMYLHSVLIDDTQGFFRLLKDVAPNLRILEAIESDIDDECLKFISCNIASLRSLLLEFCPNLTEDAFSFLDRLTNLHELKLGYLDVPHNLFELIPKNSVRHLELYRCDKLDDAVLPLVAEKFPQLCYMEIASCHKITLEGVDRIRALMPNAEIVSFMLF</sequence>
<accession>A0A1Q3FX30</accession>
<dbReference type="GO" id="GO:0019005">
    <property type="term" value="C:SCF ubiquitin ligase complex"/>
    <property type="evidence" value="ECO:0007669"/>
    <property type="project" value="TreeGrafter"/>
</dbReference>
<dbReference type="Pfam" id="PF12937">
    <property type="entry name" value="F-box-like"/>
    <property type="match status" value="1"/>
</dbReference>
<feature type="domain" description="F-box" evidence="1">
    <location>
        <begin position="4"/>
        <end position="50"/>
    </location>
</feature>
<dbReference type="PANTHER" id="PTHR13318">
    <property type="entry name" value="PARTNER OF PAIRED, ISOFORM B-RELATED"/>
    <property type="match status" value="1"/>
</dbReference>
<evidence type="ECO:0000313" key="2">
    <source>
        <dbReference type="EMBL" id="JAV32012.1"/>
    </source>
</evidence>
<dbReference type="InterPro" id="IPR001810">
    <property type="entry name" value="F-box_dom"/>
</dbReference>
<proteinExistence type="predicted"/>
<reference evidence="2" key="1">
    <citation type="submission" date="2017-01" db="EMBL/GenBank/DDBJ databases">
        <title>A deep insight into the sialotranscriptome of adult male and female Cluex tarsalis mosquitoes.</title>
        <authorList>
            <person name="Ribeiro J.M."/>
            <person name="Moreira F."/>
            <person name="Bernard K.A."/>
            <person name="Calvo E."/>
        </authorList>
    </citation>
    <scope>NUCLEOTIDE SEQUENCE</scope>
    <source>
        <strain evidence="2">Kern County</strain>
        <tissue evidence="2">Salivary glands</tissue>
    </source>
</reference>
<dbReference type="GO" id="GO:0031146">
    <property type="term" value="P:SCF-dependent proteasomal ubiquitin-dependent protein catabolic process"/>
    <property type="evidence" value="ECO:0007669"/>
    <property type="project" value="TreeGrafter"/>
</dbReference>
<name>A0A1Q3FX30_CULTA</name>
<dbReference type="PROSITE" id="PS50181">
    <property type="entry name" value="FBOX"/>
    <property type="match status" value="1"/>
</dbReference>
<dbReference type="SUPFAM" id="SSF81383">
    <property type="entry name" value="F-box domain"/>
    <property type="match status" value="1"/>
</dbReference>
<organism evidence="2">
    <name type="scientific">Culex tarsalis</name>
    <name type="common">Encephalitis mosquito</name>
    <dbReference type="NCBI Taxonomy" id="7177"/>
    <lineage>
        <taxon>Eukaryota</taxon>
        <taxon>Metazoa</taxon>
        <taxon>Ecdysozoa</taxon>
        <taxon>Arthropoda</taxon>
        <taxon>Hexapoda</taxon>
        <taxon>Insecta</taxon>
        <taxon>Pterygota</taxon>
        <taxon>Neoptera</taxon>
        <taxon>Endopterygota</taxon>
        <taxon>Diptera</taxon>
        <taxon>Nematocera</taxon>
        <taxon>Culicoidea</taxon>
        <taxon>Culicidae</taxon>
        <taxon>Culicinae</taxon>
        <taxon>Culicini</taxon>
        <taxon>Culex</taxon>
        <taxon>Culex</taxon>
    </lineage>
</organism>
<dbReference type="InterPro" id="IPR032675">
    <property type="entry name" value="LRR_dom_sf"/>
</dbReference>
<dbReference type="Gene3D" id="1.20.1280.50">
    <property type="match status" value="1"/>
</dbReference>
<dbReference type="SMART" id="SM00256">
    <property type="entry name" value="FBOX"/>
    <property type="match status" value="1"/>
</dbReference>
<protein>
    <recommendedName>
        <fullName evidence="1">F-box domain-containing protein</fullName>
    </recommendedName>
</protein>
<dbReference type="SUPFAM" id="SSF52047">
    <property type="entry name" value="RNI-like"/>
    <property type="match status" value="1"/>
</dbReference>